<keyword evidence="2 10" id="KW-0444">Lipid biosynthesis</keyword>
<dbReference type="HAMAP" id="MF_01043">
    <property type="entry name" value="PlsY"/>
    <property type="match status" value="1"/>
</dbReference>
<evidence type="ECO:0000256" key="7">
    <source>
        <dbReference type="ARBA" id="ARBA00023136"/>
    </source>
</evidence>
<comment type="catalytic activity">
    <reaction evidence="10">
        <text>an acyl phosphate + sn-glycerol 3-phosphate = a 1-acyl-sn-glycero-3-phosphate + phosphate</text>
        <dbReference type="Rhea" id="RHEA:34075"/>
        <dbReference type="ChEBI" id="CHEBI:43474"/>
        <dbReference type="ChEBI" id="CHEBI:57597"/>
        <dbReference type="ChEBI" id="CHEBI:57970"/>
        <dbReference type="ChEBI" id="CHEBI:59918"/>
        <dbReference type="EC" id="2.3.1.275"/>
    </reaction>
</comment>
<dbReference type="SMART" id="SM01207">
    <property type="entry name" value="G3P_acyltransf"/>
    <property type="match status" value="1"/>
</dbReference>
<keyword evidence="3 10" id="KW-0808">Transferase</keyword>
<comment type="function">
    <text evidence="10">Catalyzes the transfer of an acyl group from acyl-phosphate (acyl-PO(4)) to glycerol-3-phosphate (G3P) to form lysophosphatidic acid (LPA). This enzyme utilizes acyl-phosphate as fatty acyl donor, but not acyl-CoA or acyl-ACP.</text>
</comment>
<keyword evidence="11" id="KW-0012">Acyltransferase</keyword>
<dbReference type="UniPathway" id="UPA00085"/>
<evidence type="ECO:0000256" key="5">
    <source>
        <dbReference type="ARBA" id="ARBA00022989"/>
    </source>
</evidence>
<evidence type="ECO:0000256" key="8">
    <source>
        <dbReference type="ARBA" id="ARBA00023209"/>
    </source>
</evidence>
<reference evidence="12" key="1">
    <citation type="submission" date="2017-09" db="EMBL/GenBank/DDBJ databases">
        <title>Depth-based differentiation of microbial function through sediment-hosted aquifers and enrichment of novel symbionts in the deep terrestrial subsurface.</title>
        <authorList>
            <person name="Probst A.J."/>
            <person name="Ladd B."/>
            <person name="Jarett J.K."/>
            <person name="Geller-Mcgrath D.E."/>
            <person name="Sieber C.M.K."/>
            <person name="Emerson J.B."/>
            <person name="Anantharaman K."/>
            <person name="Thomas B.C."/>
            <person name="Malmstrom R."/>
            <person name="Stieglmeier M."/>
            <person name="Klingl A."/>
            <person name="Woyke T."/>
            <person name="Ryan C.M."/>
            <person name="Banfield J.F."/>
        </authorList>
    </citation>
    <scope>NUCLEOTIDE SEQUENCE [LARGE SCALE GENOMIC DNA]</scope>
</reference>
<evidence type="ECO:0000256" key="3">
    <source>
        <dbReference type="ARBA" id="ARBA00022679"/>
    </source>
</evidence>
<proteinExistence type="inferred from homology"/>
<evidence type="ECO:0000256" key="1">
    <source>
        <dbReference type="ARBA" id="ARBA00022475"/>
    </source>
</evidence>
<dbReference type="EC" id="2.3.1.275" evidence="10"/>
<evidence type="ECO:0000256" key="10">
    <source>
        <dbReference type="HAMAP-Rule" id="MF_01043"/>
    </source>
</evidence>
<keyword evidence="5 10" id="KW-1133">Transmembrane helix</keyword>
<evidence type="ECO:0000313" key="12">
    <source>
        <dbReference type="Proteomes" id="UP000229307"/>
    </source>
</evidence>
<evidence type="ECO:0000256" key="4">
    <source>
        <dbReference type="ARBA" id="ARBA00022692"/>
    </source>
</evidence>
<dbReference type="GO" id="GO:0005886">
    <property type="term" value="C:plasma membrane"/>
    <property type="evidence" value="ECO:0007669"/>
    <property type="project" value="UniProtKB-SubCell"/>
</dbReference>
<feature type="transmembrane region" description="Helical" evidence="10">
    <location>
        <begin position="6"/>
        <end position="26"/>
    </location>
</feature>
<gene>
    <name evidence="10" type="primary">plsY</name>
    <name evidence="11" type="ORF">COY52_12660</name>
</gene>
<dbReference type="PANTHER" id="PTHR30309">
    <property type="entry name" value="INNER MEMBRANE PROTEIN YGIH"/>
    <property type="match status" value="1"/>
</dbReference>
<comment type="caution">
    <text evidence="11">The sequence shown here is derived from an EMBL/GenBank/DDBJ whole genome shotgun (WGS) entry which is preliminary data.</text>
</comment>
<evidence type="ECO:0000256" key="9">
    <source>
        <dbReference type="ARBA" id="ARBA00023264"/>
    </source>
</evidence>
<sequence>MNPVTAVLVAVISYLAGSIPFSYLFVRWAKGIDLRKFGDGNVGATNASKAAGKAVGTAAFLFDVIKGVFPVFFASVVFKLPDTLCVIAGICSIAGHNWPVFLGFKGGKGLSTTMGVLGALVPIEAALFLAPLFILYFILKRWVFSMMLIGPLLPVICWLMKRSPSLIWGTAAIIALIFVHAAENAKSAWRDARNS</sequence>
<keyword evidence="4 10" id="KW-0812">Transmembrane</keyword>
<dbReference type="GO" id="GO:0043772">
    <property type="term" value="F:acyl-phosphate glycerol-3-phosphate acyltransferase activity"/>
    <property type="evidence" value="ECO:0007669"/>
    <property type="project" value="UniProtKB-UniRule"/>
</dbReference>
<dbReference type="Proteomes" id="UP000229307">
    <property type="component" value="Unassembled WGS sequence"/>
</dbReference>
<keyword evidence="1 10" id="KW-1003">Cell membrane</keyword>
<name>A0A2M7S4E2_9BACT</name>
<keyword evidence="6 10" id="KW-0443">Lipid metabolism</keyword>
<comment type="subunit">
    <text evidence="10">Probably interacts with PlsX.</text>
</comment>
<dbReference type="EMBL" id="PFMR01000353">
    <property type="protein sequence ID" value="PIZ14436.1"/>
    <property type="molecule type" value="Genomic_DNA"/>
</dbReference>
<dbReference type="GO" id="GO:0008654">
    <property type="term" value="P:phospholipid biosynthetic process"/>
    <property type="evidence" value="ECO:0007669"/>
    <property type="project" value="UniProtKB-UniRule"/>
</dbReference>
<feature type="transmembrane region" description="Helical" evidence="10">
    <location>
        <begin position="116"/>
        <end position="136"/>
    </location>
</feature>
<evidence type="ECO:0000256" key="2">
    <source>
        <dbReference type="ARBA" id="ARBA00022516"/>
    </source>
</evidence>
<dbReference type="AlphaFoldDB" id="A0A2M7S4E2"/>
<evidence type="ECO:0000313" key="11">
    <source>
        <dbReference type="EMBL" id="PIZ14436.1"/>
    </source>
</evidence>
<evidence type="ECO:0000256" key="6">
    <source>
        <dbReference type="ARBA" id="ARBA00023098"/>
    </source>
</evidence>
<keyword evidence="7 10" id="KW-0472">Membrane</keyword>
<comment type="pathway">
    <text evidence="10">Lipid metabolism; phospholipid metabolism.</text>
</comment>
<comment type="subcellular location">
    <subcellularLocation>
        <location evidence="10">Cell membrane</location>
        <topology evidence="10">Multi-pass membrane protein</topology>
    </subcellularLocation>
</comment>
<dbReference type="Pfam" id="PF02660">
    <property type="entry name" value="G3P_acyltransf"/>
    <property type="match status" value="1"/>
</dbReference>
<protein>
    <recommendedName>
        <fullName evidence="10">Glycerol-3-phosphate acyltransferase</fullName>
    </recommendedName>
    <alternativeName>
        <fullName evidence="10">Acyl-PO4 G3P acyltransferase</fullName>
    </alternativeName>
    <alternativeName>
        <fullName evidence="10">Acyl-phosphate--glycerol-3-phosphate acyltransferase</fullName>
    </alternativeName>
    <alternativeName>
        <fullName evidence="10">G3P acyltransferase</fullName>
        <shortName evidence="10">GPAT</shortName>
        <ecNumber evidence="10">2.3.1.275</ecNumber>
    </alternativeName>
    <alternativeName>
        <fullName evidence="10">Lysophosphatidic acid synthase</fullName>
        <shortName evidence="10">LPA synthase</shortName>
    </alternativeName>
</protein>
<dbReference type="PANTHER" id="PTHR30309:SF0">
    <property type="entry name" value="GLYCEROL-3-PHOSPHATE ACYLTRANSFERASE-RELATED"/>
    <property type="match status" value="1"/>
</dbReference>
<feature type="transmembrane region" description="Helical" evidence="10">
    <location>
        <begin position="84"/>
        <end position="104"/>
    </location>
</feature>
<feature type="transmembrane region" description="Helical" evidence="10">
    <location>
        <begin position="142"/>
        <end position="159"/>
    </location>
</feature>
<accession>A0A2M7S4E2</accession>
<dbReference type="InterPro" id="IPR003811">
    <property type="entry name" value="G3P_acylTferase_PlsY"/>
</dbReference>
<feature type="transmembrane region" description="Helical" evidence="10">
    <location>
        <begin position="166"/>
        <end position="182"/>
    </location>
</feature>
<feature type="transmembrane region" description="Helical" evidence="10">
    <location>
        <begin position="58"/>
        <end position="78"/>
    </location>
</feature>
<keyword evidence="8 10" id="KW-0594">Phospholipid biosynthesis</keyword>
<comment type="similarity">
    <text evidence="10">Belongs to the PlsY family.</text>
</comment>
<organism evidence="11 12">
    <name type="scientific">Candidatus Desantisbacteria bacterium CG_4_10_14_0_8_um_filter_48_22</name>
    <dbReference type="NCBI Taxonomy" id="1974543"/>
    <lineage>
        <taxon>Bacteria</taxon>
        <taxon>Candidatus Desantisiibacteriota</taxon>
    </lineage>
</organism>
<keyword evidence="9 10" id="KW-1208">Phospholipid metabolism</keyword>